<proteinExistence type="inferred from homology"/>
<evidence type="ECO:0000256" key="2">
    <source>
        <dbReference type="ARBA" id="ARBA00001973"/>
    </source>
</evidence>
<keyword evidence="10 12" id="KW-0186">Copper</keyword>
<feature type="transmembrane region" description="Helical" evidence="13">
    <location>
        <begin position="252"/>
        <end position="269"/>
    </location>
</feature>
<keyword evidence="13" id="KW-0812">Transmembrane</keyword>
<feature type="domain" description="EfeO-type cupredoxin-like" evidence="15">
    <location>
        <begin position="433"/>
        <end position="519"/>
    </location>
</feature>
<evidence type="ECO:0000256" key="4">
    <source>
        <dbReference type="ARBA" id="ARBA00011233"/>
    </source>
</evidence>
<feature type="transmembrane region" description="Helical" evidence="13">
    <location>
        <begin position="358"/>
        <end position="377"/>
    </location>
</feature>
<dbReference type="InterPro" id="IPR008972">
    <property type="entry name" value="Cupredoxin"/>
</dbReference>
<gene>
    <name evidence="16" type="ORF">MHPYR_110152</name>
</gene>
<dbReference type="AlphaFoldDB" id="A0A1Y5NYV7"/>
<evidence type="ECO:0000256" key="12">
    <source>
        <dbReference type="PIRSR" id="PIRSR601287-1"/>
    </source>
</evidence>
<dbReference type="CDD" id="cd11020">
    <property type="entry name" value="CuRO_1_CuNIR"/>
    <property type="match status" value="1"/>
</dbReference>
<evidence type="ECO:0000259" key="15">
    <source>
        <dbReference type="Pfam" id="PF13473"/>
    </source>
</evidence>
<dbReference type="PANTHER" id="PTHR11709:SF394">
    <property type="entry name" value="FI03373P-RELATED"/>
    <property type="match status" value="1"/>
</dbReference>
<reference evidence="16" key="1">
    <citation type="submission" date="2016-03" db="EMBL/GenBank/DDBJ databases">
        <authorList>
            <person name="Ploux O."/>
        </authorList>
    </citation>
    <scope>NUCLEOTIDE SEQUENCE</scope>
    <source>
        <strain evidence="16">UC10</strain>
    </source>
</reference>
<evidence type="ECO:0000256" key="9">
    <source>
        <dbReference type="ARBA" id="ARBA00023002"/>
    </source>
</evidence>
<dbReference type="GO" id="GO:0005507">
    <property type="term" value="F:copper ion binding"/>
    <property type="evidence" value="ECO:0007669"/>
    <property type="project" value="InterPro"/>
</dbReference>
<evidence type="ECO:0000259" key="14">
    <source>
        <dbReference type="Pfam" id="PF07732"/>
    </source>
</evidence>
<feature type="transmembrane region" description="Helical" evidence="13">
    <location>
        <begin position="276"/>
        <end position="302"/>
    </location>
</feature>
<feature type="transmembrane region" description="Helical" evidence="13">
    <location>
        <begin position="50"/>
        <end position="69"/>
    </location>
</feature>
<evidence type="ECO:0000256" key="5">
    <source>
        <dbReference type="ARBA" id="ARBA00011882"/>
    </source>
</evidence>
<sequence>MTDVIAVSPRPRPGRQPGWRAPVFIWANSVVLGWLAVAVVMLAAGEALDVPQWLALHALLLGAVTNAIVIWSEHFVVTWCRMPAPSPRRLALGLTALNLFVIAVLTGVALNVTALGAVGGTGVAVIATVHTIHLVVMRRATPVGRFGYLAAFYTAASACLIAGAVSGAGLVLGGSGWYVRIWAAHVHVVLLGWVGLSVVGTLFTLWPTTTGSRITPRTEVAAHRSLPMLGCGLVVAVSGMLADSVWVSVLGLAGYATGLVVSSAALWSGRRPRGPAAWMFVAAMAWLGVAVLVDAVGLAAAGSLEALPHIVGSSVVPILVVGFAAQVLVGALTQLLPAVLSHGSTEHRAIAGILARGWVLRIAAANIAVPLVAWGPSQQFGQIGWVLAALAVVAFVLLASRVVAAVALHREITESPGAQKFPGTTTGVLIGLVAVVLALVLASTGQRPTVDRPAAGPVQTVDVVLRGMRIQPANIEVPAGTRLVLRVTNQESTLHDLRLDSGEHTPLLGPGQSATLDAGTVTTDRRGWCDVAGHRAAGMTMAVHVSTGSPLVATPSIAESSSAAAVPALDLSVDPSPGWTPRDAALAPVNPGVHRLELHAMGADVEVAPGRREHRWTFGGTAPGPTLHGRVGDQFEITLVNDTTMGHGIDFHAGALAPDGPMRTIAPGERLVYRFTAQRAGAWLYHCSTMPMSLHIANGMYGAVIIDPPALAPVAREYVLISAQLYLGAPGSDAQMHKLAADQPDGWMFNGMAAQYDHAPLIARTGERVRIWVVNAGPNDSTAFHVVGGQFDTVYREGAWVLRPTDGSGGAQVLDLGPAQGGFVELGFDQPGHYPFVDHDMRHGENGAHGLITVTEAR</sequence>
<dbReference type="EMBL" id="FLQS01000003">
    <property type="protein sequence ID" value="SBS71603.1"/>
    <property type="molecule type" value="Genomic_DNA"/>
</dbReference>
<feature type="binding site" description="type 1 copper site" evidence="12">
    <location>
        <position position="695"/>
    </location>
    <ligand>
        <name>Cu cation</name>
        <dbReference type="ChEBI" id="CHEBI:23378"/>
        <label>1</label>
    </ligand>
</feature>
<dbReference type="GO" id="GO:0050421">
    <property type="term" value="F:nitrite reductase (NO-forming) activity"/>
    <property type="evidence" value="ECO:0007669"/>
    <property type="project" value="UniProtKB-EC"/>
</dbReference>
<comment type="catalytic activity">
    <reaction evidence="11">
        <text>nitric oxide + Fe(III)-[cytochrome c] + H2O = Fe(II)-[cytochrome c] + nitrite + 2 H(+)</text>
        <dbReference type="Rhea" id="RHEA:15233"/>
        <dbReference type="Rhea" id="RHEA-COMP:10350"/>
        <dbReference type="Rhea" id="RHEA-COMP:14399"/>
        <dbReference type="ChEBI" id="CHEBI:15377"/>
        <dbReference type="ChEBI" id="CHEBI:15378"/>
        <dbReference type="ChEBI" id="CHEBI:16301"/>
        <dbReference type="ChEBI" id="CHEBI:16480"/>
        <dbReference type="ChEBI" id="CHEBI:29033"/>
        <dbReference type="ChEBI" id="CHEBI:29034"/>
        <dbReference type="EC" id="1.7.2.1"/>
    </reaction>
</comment>
<comment type="similarity">
    <text evidence="3">Belongs to the multicopper oxidase family.</text>
</comment>
<evidence type="ECO:0000256" key="8">
    <source>
        <dbReference type="ARBA" id="ARBA00022737"/>
    </source>
</evidence>
<keyword evidence="13" id="KW-1133">Transmembrane helix</keyword>
<feature type="transmembrane region" description="Helical" evidence="13">
    <location>
        <begin position="184"/>
        <end position="206"/>
    </location>
</feature>
<comment type="cofactor">
    <cofactor evidence="1 12">
        <name>Cu(+)</name>
        <dbReference type="ChEBI" id="CHEBI:49552"/>
    </cofactor>
</comment>
<feature type="binding site" description="type 1 copper site" evidence="12">
    <location>
        <position position="839"/>
    </location>
    <ligand>
        <name>Cu cation</name>
        <dbReference type="ChEBI" id="CHEBI:23378"/>
        <label>1</label>
    </ligand>
</feature>
<comment type="cofactor">
    <cofactor evidence="2 12">
        <name>Cu(2+)</name>
        <dbReference type="ChEBI" id="CHEBI:29036"/>
    </cofactor>
</comment>
<feature type="transmembrane region" description="Helical" evidence="13">
    <location>
        <begin position="148"/>
        <end position="172"/>
    </location>
</feature>
<dbReference type="InterPro" id="IPR001287">
    <property type="entry name" value="NO2-reductase_Cu"/>
</dbReference>
<feature type="binding site" description="type 1 copper site" evidence="12">
    <location>
        <position position="647"/>
    </location>
    <ligand>
        <name>Cu cation</name>
        <dbReference type="ChEBI" id="CHEBI:23378"/>
        <label>1</label>
    </ligand>
</feature>
<feature type="binding site" description="type 1 copper site" evidence="12">
    <location>
        <position position="686"/>
    </location>
    <ligand>
        <name>Cu cation</name>
        <dbReference type="ChEBI" id="CHEBI:23378"/>
        <label>1</label>
    </ligand>
</feature>
<evidence type="ECO:0000256" key="7">
    <source>
        <dbReference type="ARBA" id="ARBA00022723"/>
    </source>
</evidence>
<comment type="subunit">
    <text evidence="4">Homotrimer.</text>
</comment>
<dbReference type="CDD" id="cd04208">
    <property type="entry name" value="CuRO_2_CuNIR"/>
    <property type="match status" value="1"/>
</dbReference>
<evidence type="ECO:0000256" key="3">
    <source>
        <dbReference type="ARBA" id="ARBA00010609"/>
    </source>
</evidence>
<keyword evidence="9" id="KW-0560">Oxidoreductase</keyword>
<dbReference type="InterPro" id="IPR011707">
    <property type="entry name" value="Cu-oxidase-like_N"/>
</dbReference>
<evidence type="ECO:0000256" key="11">
    <source>
        <dbReference type="ARBA" id="ARBA00049340"/>
    </source>
</evidence>
<dbReference type="InterPro" id="IPR045087">
    <property type="entry name" value="Cu-oxidase_fam"/>
</dbReference>
<feature type="transmembrane region" description="Helical" evidence="13">
    <location>
        <begin position="116"/>
        <end position="136"/>
    </location>
</feature>
<feature type="transmembrane region" description="Helical" evidence="13">
    <location>
        <begin position="21"/>
        <end position="44"/>
    </location>
</feature>
<dbReference type="PANTHER" id="PTHR11709">
    <property type="entry name" value="MULTI-COPPER OXIDASE"/>
    <property type="match status" value="1"/>
</dbReference>
<feature type="transmembrane region" description="Helical" evidence="13">
    <location>
        <begin position="90"/>
        <end position="110"/>
    </location>
</feature>
<dbReference type="Pfam" id="PF13473">
    <property type="entry name" value="Cupredoxin_1"/>
    <property type="match status" value="1"/>
</dbReference>
<feature type="transmembrane region" description="Helical" evidence="13">
    <location>
        <begin position="383"/>
        <end position="409"/>
    </location>
</feature>
<keyword evidence="8" id="KW-0677">Repeat</keyword>
<dbReference type="Pfam" id="PF07732">
    <property type="entry name" value="Cu-oxidase_3"/>
    <property type="match status" value="1"/>
</dbReference>
<keyword evidence="13" id="KW-0472">Membrane</keyword>
<feature type="binding site" description="type 1 copper site" evidence="12">
    <location>
        <position position="687"/>
    </location>
    <ligand>
        <name>Cu cation</name>
        <dbReference type="ChEBI" id="CHEBI:23378"/>
        <label>1</label>
    </ligand>
</feature>
<evidence type="ECO:0000313" key="16">
    <source>
        <dbReference type="EMBL" id="SBS71603.1"/>
    </source>
</evidence>
<feature type="transmembrane region" description="Helical" evidence="13">
    <location>
        <begin position="314"/>
        <end position="337"/>
    </location>
</feature>
<keyword evidence="7 12" id="KW-0479">Metal-binding</keyword>
<evidence type="ECO:0000256" key="6">
    <source>
        <dbReference type="ARBA" id="ARBA00017290"/>
    </source>
</evidence>
<dbReference type="InterPro" id="IPR028096">
    <property type="entry name" value="EfeO_Cupredoxin"/>
</dbReference>
<name>A0A1Y5NYV7_9MYCO</name>
<dbReference type="EC" id="1.7.2.1" evidence="5"/>
<evidence type="ECO:0000256" key="13">
    <source>
        <dbReference type="SAM" id="Phobius"/>
    </source>
</evidence>
<evidence type="ECO:0000256" key="10">
    <source>
        <dbReference type="ARBA" id="ARBA00023008"/>
    </source>
</evidence>
<feature type="transmembrane region" description="Helical" evidence="13">
    <location>
        <begin position="226"/>
        <end position="246"/>
    </location>
</feature>
<dbReference type="Gene3D" id="2.60.40.420">
    <property type="entry name" value="Cupredoxins - blue copper proteins"/>
    <property type="match status" value="3"/>
</dbReference>
<feature type="transmembrane region" description="Helical" evidence="13">
    <location>
        <begin position="421"/>
        <end position="442"/>
    </location>
</feature>
<dbReference type="SUPFAM" id="SSF49503">
    <property type="entry name" value="Cupredoxins"/>
    <property type="match status" value="3"/>
</dbReference>
<feature type="binding site" description="type 1 copper site" evidence="12">
    <location>
        <position position="700"/>
    </location>
    <ligand>
        <name>Cu cation</name>
        <dbReference type="ChEBI" id="CHEBI:23378"/>
        <label>1</label>
    </ligand>
</feature>
<organism evidence="16">
    <name type="scientific">uncultured Mycobacterium sp</name>
    <dbReference type="NCBI Taxonomy" id="171292"/>
    <lineage>
        <taxon>Bacteria</taxon>
        <taxon>Bacillati</taxon>
        <taxon>Actinomycetota</taxon>
        <taxon>Actinomycetes</taxon>
        <taxon>Mycobacteriales</taxon>
        <taxon>Mycobacteriaceae</taxon>
        <taxon>Mycobacterium</taxon>
        <taxon>environmental samples</taxon>
    </lineage>
</organism>
<accession>A0A1Y5NYV7</accession>
<feature type="domain" description="Plastocyanin-like" evidence="14">
    <location>
        <begin position="607"/>
        <end position="709"/>
    </location>
</feature>
<dbReference type="PRINTS" id="PR00695">
    <property type="entry name" value="CUNO2RDTASE"/>
</dbReference>
<evidence type="ECO:0000256" key="1">
    <source>
        <dbReference type="ARBA" id="ARBA00001960"/>
    </source>
</evidence>
<protein>
    <recommendedName>
        <fullName evidence="6">Copper-containing nitrite reductase</fullName>
        <ecNumber evidence="5">1.7.2.1</ecNumber>
    </recommendedName>
</protein>
<feature type="binding site" description="type 1 copper site" evidence="12">
    <location>
        <position position="652"/>
    </location>
    <ligand>
        <name>Cu cation</name>
        <dbReference type="ChEBI" id="CHEBI:23378"/>
        <label>1</label>
    </ligand>
</feature>